<evidence type="ECO:0000256" key="3">
    <source>
        <dbReference type="SAM" id="SignalP"/>
    </source>
</evidence>
<reference evidence="5 6" key="1">
    <citation type="submission" date="2022-09" db="EMBL/GenBank/DDBJ databases">
        <title>Chelativorans salina sp. nov., a novel slightly halophilic bacterium isolated from a saline lake sediment enrichment.</title>
        <authorList>
            <person name="Gao L."/>
            <person name="Fang B.-Z."/>
            <person name="Li W.-J."/>
        </authorList>
    </citation>
    <scope>NUCLEOTIDE SEQUENCE [LARGE SCALE GENOMIC DNA]</scope>
    <source>
        <strain evidence="5 6">EGI FJ00035</strain>
    </source>
</reference>
<gene>
    <name evidence="5" type="ORF">N5A92_27060</name>
</gene>
<dbReference type="PIRSF" id="PIRSF002816">
    <property type="entry name" value="AraF"/>
    <property type="match status" value="1"/>
</dbReference>
<dbReference type="PANTHER" id="PTHR30036:SF6">
    <property type="entry name" value="L-ARABINOSE-BINDING PERIPLASMIC PROTEIN"/>
    <property type="match status" value="1"/>
</dbReference>
<dbReference type="InterPro" id="IPR050555">
    <property type="entry name" value="Bact_Solute-Bind_Prot2"/>
</dbReference>
<evidence type="ECO:0000259" key="4">
    <source>
        <dbReference type="Pfam" id="PF13407"/>
    </source>
</evidence>
<feature type="domain" description="Periplasmic binding protein" evidence="4">
    <location>
        <begin position="28"/>
        <end position="294"/>
    </location>
</feature>
<accession>A0ABT2LVV8</accession>
<dbReference type="InterPro" id="IPR025997">
    <property type="entry name" value="SBP_2_dom"/>
</dbReference>
<comment type="similarity">
    <text evidence="2">Belongs to the bacterial solute-binding protein 2 family.</text>
</comment>
<comment type="subcellular location">
    <subcellularLocation>
        <location evidence="1">Periplasm</location>
    </subcellularLocation>
</comment>
<feature type="chain" id="PRO_5045524743" evidence="3">
    <location>
        <begin position="24"/>
        <end position="325"/>
    </location>
</feature>
<keyword evidence="3" id="KW-0732">Signal</keyword>
<dbReference type="InterPro" id="IPR028082">
    <property type="entry name" value="Peripla_BP_I"/>
</dbReference>
<sequence length="325" mass="35202">MKSLKVLTGIAIMGAAITFPAQAEDIKIGYINKMGDHPWFVAEVDGARQQAAEMGADFVAQDVQFNADLTITTLDTMIGDGVDGIAIVVPDRALGPVVAAKAKEAGVPLVAVDDDIYFEDETQVPYVGMNAHNIGLSVGEKLAELYKQENWAEEGEVRIASIEDRKADTCMQRNHGAEEAFLEAVPDFDPENIVRVPYDNTMVNSIDAMTTTLTANPQVTHWIFYSCNDDGVLGAARALENAGYGPEQGIGVGIDGSRACDAFGSGRPSPFRGTMWLNSENHGAQAVELLVKNIRDSEELPTTTYTQPEYISADNFDLYEERLCG</sequence>
<keyword evidence="6" id="KW-1185">Reference proteome</keyword>
<evidence type="ECO:0000313" key="6">
    <source>
        <dbReference type="Proteomes" id="UP001320831"/>
    </source>
</evidence>
<dbReference type="Proteomes" id="UP001320831">
    <property type="component" value="Unassembled WGS sequence"/>
</dbReference>
<dbReference type="SUPFAM" id="SSF53822">
    <property type="entry name" value="Periplasmic binding protein-like I"/>
    <property type="match status" value="1"/>
</dbReference>
<proteinExistence type="inferred from homology"/>
<dbReference type="EMBL" id="JAOCZP010000017">
    <property type="protein sequence ID" value="MCT7378670.1"/>
    <property type="molecule type" value="Genomic_DNA"/>
</dbReference>
<comment type="caution">
    <text evidence="5">The sequence shown here is derived from an EMBL/GenBank/DDBJ whole genome shotgun (WGS) entry which is preliminary data.</text>
</comment>
<evidence type="ECO:0000256" key="2">
    <source>
        <dbReference type="ARBA" id="ARBA00007639"/>
    </source>
</evidence>
<evidence type="ECO:0000256" key="1">
    <source>
        <dbReference type="ARBA" id="ARBA00004418"/>
    </source>
</evidence>
<organism evidence="5 6">
    <name type="scientific">Chelativorans salis</name>
    <dbReference type="NCBI Taxonomy" id="2978478"/>
    <lineage>
        <taxon>Bacteria</taxon>
        <taxon>Pseudomonadati</taxon>
        <taxon>Pseudomonadota</taxon>
        <taxon>Alphaproteobacteria</taxon>
        <taxon>Hyphomicrobiales</taxon>
        <taxon>Phyllobacteriaceae</taxon>
        <taxon>Chelativorans</taxon>
    </lineage>
</organism>
<name>A0ABT2LVV8_9HYPH</name>
<feature type="signal peptide" evidence="3">
    <location>
        <begin position="1"/>
        <end position="23"/>
    </location>
</feature>
<dbReference type="Pfam" id="PF13407">
    <property type="entry name" value="Peripla_BP_4"/>
    <property type="match status" value="1"/>
</dbReference>
<dbReference type="InterPro" id="IPR026266">
    <property type="entry name" value="AraF"/>
</dbReference>
<protein>
    <submittedName>
        <fullName evidence="5">Substrate-binding domain-containing protein</fullName>
    </submittedName>
</protein>
<dbReference type="RefSeq" id="WP_260907717.1">
    <property type="nucleotide sequence ID" value="NZ_JAOCZP010000017.1"/>
</dbReference>
<dbReference type="Gene3D" id="3.40.50.2300">
    <property type="match status" value="2"/>
</dbReference>
<dbReference type="PANTHER" id="PTHR30036">
    <property type="entry name" value="D-XYLOSE-BINDING PERIPLASMIC PROTEIN"/>
    <property type="match status" value="1"/>
</dbReference>
<evidence type="ECO:0000313" key="5">
    <source>
        <dbReference type="EMBL" id="MCT7378670.1"/>
    </source>
</evidence>